<evidence type="ECO:0000313" key="3">
    <source>
        <dbReference type="Proteomes" id="UP000355283"/>
    </source>
</evidence>
<organism evidence="2 3">
    <name type="scientific">Nannochloropsis salina CCMP1776</name>
    <dbReference type="NCBI Taxonomy" id="1027361"/>
    <lineage>
        <taxon>Eukaryota</taxon>
        <taxon>Sar</taxon>
        <taxon>Stramenopiles</taxon>
        <taxon>Ochrophyta</taxon>
        <taxon>Eustigmatophyceae</taxon>
        <taxon>Eustigmatales</taxon>
        <taxon>Monodopsidaceae</taxon>
        <taxon>Microchloropsis</taxon>
        <taxon>Microchloropsis salina</taxon>
    </lineage>
</organism>
<name>A0A4D9CVJ6_9STRA</name>
<dbReference type="Gene3D" id="3.30.530.20">
    <property type="match status" value="1"/>
</dbReference>
<feature type="domain" description="START" evidence="1">
    <location>
        <begin position="1"/>
        <end position="100"/>
    </location>
</feature>
<dbReference type="InterPro" id="IPR002913">
    <property type="entry name" value="START_lipid-bd_dom"/>
</dbReference>
<evidence type="ECO:0000259" key="1">
    <source>
        <dbReference type="PROSITE" id="PS50848"/>
    </source>
</evidence>
<dbReference type="EMBL" id="SDOX01000119">
    <property type="protein sequence ID" value="TFJ82117.1"/>
    <property type="molecule type" value="Genomic_DNA"/>
</dbReference>
<protein>
    <recommendedName>
        <fullName evidence="1">START domain-containing protein</fullName>
    </recommendedName>
</protein>
<sequence length="170" mass="19541">DFCTVVHYRRLEDGRLVVVNRAAEHVRAPRSDKYVRSEILLAGNIMRPHPSDPNKTLLVTLTHINPGGSIDSKAGALMVNKLSSTSPVSFLRKIEFAARKGWDETEEGREGWRGWWGERVMRRDGERVMRSHDRQIGDPGKVRKILGVEPVEKRRTEMQSLEWERLMTVV</sequence>
<dbReference type="GO" id="GO:0008289">
    <property type="term" value="F:lipid binding"/>
    <property type="evidence" value="ECO:0007669"/>
    <property type="project" value="InterPro"/>
</dbReference>
<dbReference type="SUPFAM" id="SSF55961">
    <property type="entry name" value="Bet v1-like"/>
    <property type="match status" value="1"/>
</dbReference>
<dbReference type="Proteomes" id="UP000355283">
    <property type="component" value="Unassembled WGS sequence"/>
</dbReference>
<dbReference type="InterPro" id="IPR023393">
    <property type="entry name" value="START-like_dom_sf"/>
</dbReference>
<evidence type="ECO:0000313" key="2">
    <source>
        <dbReference type="EMBL" id="TFJ82117.1"/>
    </source>
</evidence>
<dbReference type="Pfam" id="PF01852">
    <property type="entry name" value="START"/>
    <property type="match status" value="1"/>
</dbReference>
<dbReference type="AlphaFoldDB" id="A0A4D9CVJ6"/>
<dbReference type="OrthoDB" id="196858at2759"/>
<dbReference type="CDD" id="cd00177">
    <property type="entry name" value="START"/>
    <property type="match status" value="1"/>
</dbReference>
<comment type="caution">
    <text evidence="2">The sequence shown here is derived from an EMBL/GenBank/DDBJ whole genome shotgun (WGS) entry which is preliminary data.</text>
</comment>
<reference evidence="2 3" key="1">
    <citation type="submission" date="2019-01" db="EMBL/GenBank/DDBJ databases">
        <title>Nuclear Genome Assembly of the Microalgal Biofuel strain Nannochloropsis salina CCMP1776.</title>
        <authorList>
            <person name="Hovde B."/>
        </authorList>
    </citation>
    <scope>NUCLEOTIDE SEQUENCE [LARGE SCALE GENOMIC DNA]</scope>
    <source>
        <strain evidence="2 3">CCMP1776</strain>
    </source>
</reference>
<keyword evidence="3" id="KW-1185">Reference proteome</keyword>
<feature type="non-terminal residue" evidence="2">
    <location>
        <position position="1"/>
    </location>
</feature>
<dbReference type="PROSITE" id="PS50848">
    <property type="entry name" value="START"/>
    <property type="match status" value="1"/>
</dbReference>
<accession>A0A4D9CVJ6</accession>
<proteinExistence type="predicted"/>
<gene>
    <name evidence="2" type="ORF">NSK_006446</name>
</gene>